<dbReference type="OrthoDB" id="6771512at2759"/>
<dbReference type="Proteomes" id="UP000801492">
    <property type="component" value="Unassembled WGS sequence"/>
</dbReference>
<name>A0A8K0GN55_IGNLU</name>
<gene>
    <name evidence="1" type="ORF">ILUMI_00398</name>
</gene>
<dbReference type="AlphaFoldDB" id="A0A8K0GN55"/>
<organism evidence="1 2">
    <name type="scientific">Ignelater luminosus</name>
    <name type="common">Cucubano</name>
    <name type="synonym">Pyrophorus luminosus</name>
    <dbReference type="NCBI Taxonomy" id="2038154"/>
    <lineage>
        <taxon>Eukaryota</taxon>
        <taxon>Metazoa</taxon>
        <taxon>Ecdysozoa</taxon>
        <taxon>Arthropoda</taxon>
        <taxon>Hexapoda</taxon>
        <taxon>Insecta</taxon>
        <taxon>Pterygota</taxon>
        <taxon>Neoptera</taxon>
        <taxon>Endopterygota</taxon>
        <taxon>Coleoptera</taxon>
        <taxon>Polyphaga</taxon>
        <taxon>Elateriformia</taxon>
        <taxon>Elateroidea</taxon>
        <taxon>Elateridae</taxon>
        <taxon>Agrypninae</taxon>
        <taxon>Pyrophorini</taxon>
        <taxon>Ignelater</taxon>
    </lineage>
</organism>
<protein>
    <submittedName>
        <fullName evidence="1">Uncharacterized protein</fullName>
    </submittedName>
</protein>
<dbReference type="EMBL" id="VTPC01000438">
    <property type="protein sequence ID" value="KAF2905776.1"/>
    <property type="molecule type" value="Genomic_DNA"/>
</dbReference>
<sequence>MDSNDFGLGDIVQEGLFSGCPIRKICNNKHNSFEEIKNKDGEIIREKSGISKVVEDFYIQLYSTTILQPENAAPENITNVESADIPDFTTDEQMKNGRIPGPDGIFAEMLKLAGSATL</sequence>
<comment type="caution">
    <text evidence="1">The sequence shown here is derived from an EMBL/GenBank/DDBJ whole genome shotgun (WGS) entry which is preliminary data.</text>
</comment>
<proteinExistence type="predicted"/>
<reference evidence="1" key="1">
    <citation type="submission" date="2019-08" db="EMBL/GenBank/DDBJ databases">
        <title>The genome of the North American firefly Photinus pyralis.</title>
        <authorList>
            <consortium name="Photinus pyralis genome working group"/>
            <person name="Fallon T.R."/>
            <person name="Sander Lower S.E."/>
            <person name="Weng J.-K."/>
        </authorList>
    </citation>
    <scope>NUCLEOTIDE SEQUENCE</scope>
    <source>
        <strain evidence="1">TRF0915ILg1</strain>
        <tissue evidence="1">Whole body</tissue>
    </source>
</reference>
<evidence type="ECO:0000313" key="1">
    <source>
        <dbReference type="EMBL" id="KAF2905776.1"/>
    </source>
</evidence>
<accession>A0A8K0GN55</accession>
<evidence type="ECO:0000313" key="2">
    <source>
        <dbReference type="Proteomes" id="UP000801492"/>
    </source>
</evidence>
<keyword evidence="2" id="KW-1185">Reference proteome</keyword>